<gene>
    <name evidence="1" type="ORF">NDI56_15875</name>
</gene>
<dbReference type="EMBL" id="JAMQON010000004">
    <property type="protein sequence ID" value="MDS0260884.1"/>
    <property type="molecule type" value="Genomic_DNA"/>
</dbReference>
<evidence type="ECO:0000313" key="2">
    <source>
        <dbReference type="Proteomes" id="UP001259659"/>
    </source>
</evidence>
<evidence type="ECO:0000313" key="1">
    <source>
        <dbReference type="EMBL" id="MDS0260884.1"/>
    </source>
</evidence>
<keyword evidence="2" id="KW-1185">Reference proteome</keyword>
<protein>
    <recommendedName>
        <fullName evidence="3">Halobacterial output domain-containing protein</fullName>
    </recommendedName>
</protein>
<dbReference type="Proteomes" id="UP001259659">
    <property type="component" value="Unassembled WGS sequence"/>
</dbReference>
<accession>A0ABU2FF70</accession>
<organism evidence="1 2">
    <name type="scientific">Haloarcula saliterrae</name>
    <dbReference type="NCBI Taxonomy" id="2950534"/>
    <lineage>
        <taxon>Archaea</taxon>
        <taxon>Methanobacteriati</taxon>
        <taxon>Methanobacteriota</taxon>
        <taxon>Stenosarchaea group</taxon>
        <taxon>Halobacteria</taxon>
        <taxon>Halobacteriales</taxon>
        <taxon>Haloarculaceae</taxon>
        <taxon>Haloarcula</taxon>
    </lineage>
</organism>
<evidence type="ECO:0008006" key="3">
    <source>
        <dbReference type="Google" id="ProtNLM"/>
    </source>
</evidence>
<reference evidence="1 2" key="1">
    <citation type="submission" date="2022-06" db="EMBL/GenBank/DDBJ databases">
        <title>Haloarcula sp. a new haloarchaeum isolate from saline soil.</title>
        <authorList>
            <person name="Strakova D."/>
            <person name="Galisteo C."/>
            <person name="Sanchez-Porro C."/>
            <person name="Ventosa A."/>
        </authorList>
    </citation>
    <scope>NUCLEOTIDE SEQUENCE [LARGE SCALE GENOMIC DNA]</scope>
    <source>
        <strain evidence="1 2">S1CR25-12</strain>
    </source>
</reference>
<comment type="caution">
    <text evidence="1">The sequence shown here is derived from an EMBL/GenBank/DDBJ whole genome shotgun (WGS) entry which is preliminary data.</text>
</comment>
<dbReference type="RefSeq" id="WP_310920647.1">
    <property type="nucleotide sequence ID" value="NZ_JAMQON010000004.1"/>
</dbReference>
<name>A0ABU2FF70_9EURY</name>
<proteinExistence type="predicted"/>
<sequence>MAEIKHNVVDGTDWGRIERPDDDVCMRLLAAVATEYQLGDDDVTDDTGSLIDSSVLDLAYIIRRGTVAEPNYSDGQIVVATGKTHPFADGDGRLTVCVRADRDTHEIESVEVSAYLY</sequence>